<comment type="caution">
    <text evidence="1">The sequence shown here is derived from an EMBL/GenBank/DDBJ whole genome shotgun (WGS) entry which is preliminary data.</text>
</comment>
<reference evidence="1 2" key="1">
    <citation type="submission" date="2019-03" db="EMBL/GenBank/DDBJ databases">
        <title>Single cell metagenomics reveals metabolic interactions within the superorganism composed of flagellate Streblomastix strix and complex community of Bacteroidetes bacteria on its surface.</title>
        <authorList>
            <person name="Treitli S.C."/>
            <person name="Kolisko M."/>
            <person name="Husnik F."/>
            <person name="Keeling P."/>
            <person name="Hampl V."/>
        </authorList>
    </citation>
    <scope>NUCLEOTIDE SEQUENCE [LARGE SCALE GENOMIC DNA]</scope>
    <source>
        <strain evidence="1">ST1C</strain>
    </source>
</reference>
<dbReference type="AlphaFoldDB" id="A0A5J4UCZ1"/>
<evidence type="ECO:0000313" key="2">
    <source>
        <dbReference type="Proteomes" id="UP000324800"/>
    </source>
</evidence>
<name>A0A5J4UCZ1_9EUKA</name>
<sequence length="136" mass="15078">MLSNIVVYIPDCNVYYNELIQLSLDLLHQLVKRGSFLDGTNNSLQAQKLVITLDSYIHTHVGSREITPSERQGVMTNCKNLLALNIDNDPTIATAFPTIEAARTAMTGMKLYNASQDTLLHTTTYQANQFIACGIT</sequence>
<evidence type="ECO:0000313" key="1">
    <source>
        <dbReference type="EMBL" id="KAA6368337.1"/>
    </source>
</evidence>
<gene>
    <name evidence="1" type="ORF">EZS28_036135</name>
</gene>
<protein>
    <submittedName>
        <fullName evidence="1">Uncharacterized protein</fullName>
    </submittedName>
</protein>
<feature type="non-terminal residue" evidence="1">
    <location>
        <position position="136"/>
    </location>
</feature>
<dbReference type="EMBL" id="SNRW01017450">
    <property type="protein sequence ID" value="KAA6368337.1"/>
    <property type="molecule type" value="Genomic_DNA"/>
</dbReference>
<proteinExistence type="predicted"/>
<dbReference type="Proteomes" id="UP000324800">
    <property type="component" value="Unassembled WGS sequence"/>
</dbReference>
<accession>A0A5J4UCZ1</accession>
<organism evidence="1 2">
    <name type="scientific">Streblomastix strix</name>
    <dbReference type="NCBI Taxonomy" id="222440"/>
    <lineage>
        <taxon>Eukaryota</taxon>
        <taxon>Metamonada</taxon>
        <taxon>Preaxostyla</taxon>
        <taxon>Oxymonadida</taxon>
        <taxon>Streblomastigidae</taxon>
        <taxon>Streblomastix</taxon>
    </lineage>
</organism>